<protein>
    <submittedName>
        <fullName evidence="1">Uncharacterized protein</fullName>
    </submittedName>
</protein>
<reference evidence="1 2" key="1">
    <citation type="submission" date="2021-06" db="EMBL/GenBank/DDBJ databases">
        <title>Caerostris darwini draft genome.</title>
        <authorList>
            <person name="Kono N."/>
            <person name="Arakawa K."/>
        </authorList>
    </citation>
    <scope>NUCLEOTIDE SEQUENCE [LARGE SCALE GENOMIC DNA]</scope>
</reference>
<comment type="caution">
    <text evidence="1">The sequence shown here is derived from an EMBL/GenBank/DDBJ whole genome shotgun (WGS) entry which is preliminary data.</text>
</comment>
<evidence type="ECO:0000313" key="1">
    <source>
        <dbReference type="EMBL" id="GIX96713.1"/>
    </source>
</evidence>
<dbReference type="Proteomes" id="UP001054837">
    <property type="component" value="Unassembled WGS sequence"/>
</dbReference>
<gene>
    <name evidence="1" type="ORF">CDAR_591441</name>
</gene>
<sequence>MNCRLRGVLPKRSVICIWRQGYPRESKSEVVHPKQPNIPLLPMYCIVSLRREWSISNNDEINKCWLKETESGEPTVMNEHLKKRQSLHKVDSLS</sequence>
<dbReference type="EMBL" id="BPLQ01002964">
    <property type="protein sequence ID" value="GIX96713.1"/>
    <property type="molecule type" value="Genomic_DNA"/>
</dbReference>
<accession>A0AAV4PK82</accession>
<evidence type="ECO:0000313" key="2">
    <source>
        <dbReference type="Proteomes" id="UP001054837"/>
    </source>
</evidence>
<dbReference type="AlphaFoldDB" id="A0AAV4PK82"/>
<proteinExistence type="predicted"/>
<name>A0AAV4PK82_9ARAC</name>
<keyword evidence="2" id="KW-1185">Reference proteome</keyword>
<organism evidence="1 2">
    <name type="scientific">Caerostris darwini</name>
    <dbReference type="NCBI Taxonomy" id="1538125"/>
    <lineage>
        <taxon>Eukaryota</taxon>
        <taxon>Metazoa</taxon>
        <taxon>Ecdysozoa</taxon>
        <taxon>Arthropoda</taxon>
        <taxon>Chelicerata</taxon>
        <taxon>Arachnida</taxon>
        <taxon>Araneae</taxon>
        <taxon>Araneomorphae</taxon>
        <taxon>Entelegynae</taxon>
        <taxon>Araneoidea</taxon>
        <taxon>Araneidae</taxon>
        <taxon>Caerostris</taxon>
    </lineage>
</organism>